<gene>
    <name evidence="1" type="ORF">BDP27DRAFT_1334518</name>
</gene>
<protein>
    <submittedName>
        <fullName evidence="1">Uncharacterized protein</fullName>
    </submittedName>
</protein>
<keyword evidence="2" id="KW-1185">Reference proteome</keyword>
<name>A0A9P5PH86_9AGAR</name>
<dbReference type="EMBL" id="JADNRY010000137">
    <property type="protein sequence ID" value="KAF9063848.1"/>
    <property type="molecule type" value="Genomic_DNA"/>
</dbReference>
<comment type="caution">
    <text evidence="1">The sequence shown here is derived from an EMBL/GenBank/DDBJ whole genome shotgun (WGS) entry which is preliminary data.</text>
</comment>
<dbReference type="Proteomes" id="UP000772434">
    <property type="component" value="Unassembled WGS sequence"/>
</dbReference>
<evidence type="ECO:0000313" key="2">
    <source>
        <dbReference type="Proteomes" id="UP000772434"/>
    </source>
</evidence>
<organism evidence="1 2">
    <name type="scientific">Rhodocollybia butyracea</name>
    <dbReference type="NCBI Taxonomy" id="206335"/>
    <lineage>
        <taxon>Eukaryota</taxon>
        <taxon>Fungi</taxon>
        <taxon>Dikarya</taxon>
        <taxon>Basidiomycota</taxon>
        <taxon>Agaricomycotina</taxon>
        <taxon>Agaricomycetes</taxon>
        <taxon>Agaricomycetidae</taxon>
        <taxon>Agaricales</taxon>
        <taxon>Marasmiineae</taxon>
        <taxon>Omphalotaceae</taxon>
        <taxon>Rhodocollybia</taxon>
    </lineage>
</organism>
<sequence length="77" mass="8884">MLVLLFSPLTMMILYIYNCSYRMLFYYNLLTTMHKGILLITFCLHMSRSCRVLSANVGSLCYSYCYCAATSTILAPR</sequence>
<dbReference type="AlphaFoldDB" id="A0A9P5PH86"/>
<evidence type="ECO:0000313" key="1">
    <source>
        <dbReference type="EMBL" id="KAF9063848.1"/>
    </source>
</evidence>
<accession>A0A9P5PH86</accession>
<proteinExistence type="predicted"/>
<reference evidence="1" key="1">
    <citation type="submission" date="2020-11" db="EMBL/GenBank/DDBJ databases">
        <authorList>
            <consortium name="DOE Joint Genome Institute"/>
            <person name="Ahrendt S."/>
            <person name="Riley R."/>
            <person name="Andreopoulos W."/>
            <person name="Labutti K."/>
            <person name="Pangilinan J."/>
            <person name="Ruiz-Duenas F.J."/>
            <person name="Barrasa J.M."/>
            <person name="Sanchez-Garcia M."/>
            <person name="Camarero S."/>
            <person name="Miyauchi S."/>
            <person name="Serrano A."/>
            <person name="Linde D."/>
            <person name="Babiker R."/>
            <person name="Drula E."/>
            <person name="Ayuso-Fernandez I."/>
            <person name="Pacheco R."/>
            <person name="Padilla G."/>
            <person name="Ferreira P."/>
            <person name="Barriuso J."/>
            <person name="Kellner H."/>
            <person name="Castanera R."/>
            <person name="Alfaro M."/>
            <person name="Ramirez L."/>
            <person name="Pisabarro A.G."/>
            <person name="Kuo A."/>
            <person name="Tritt A."/>
            <person name="Lipzen A."/>
            <person name="He G."/>
            <person name="Yan M."/>
            <person name="Ng V."/>
            <person name="Cullen D."/>
            <person name="Martin F."/>
            <person name="Rosso M.-N."/>
            <person name="Henrissat B."/>
            <person name="Hibbett D."/>
            <person name="Martinez A.T."/>
            <person name="Grigoriev I.V."/>
        </authorList>
    </citation>
    <scope>NUCLEOTIDE SEQUENCE</scope>
    <source>
        <strain evidence="1">AH 40177</strain>
    </source>
</reference>